<protein>
    <submittedName>
        <fullName evidence="2">Uncharacterized protein</fullName>
    </submittedName>
</protein>
<feature type="compositionally biased region" description="Polar residues" evidence="1">
    <location>
        <begin position="9"/>
        <end position="18"/>
    </location>
</feature>
<feature type="compositionally biased region" description="Polar residues" evidence="1">
    <location>
        <begin position="29"/>
        <end position="39"/>
    </location>
</feature>
<reference evidence="2" key="1">
    <citation type="submission" date="2023-03" db="UniProtKB">
        <authorList>
            <consortium name="EnsemblPlants"/>
        </authorList>
    </citation>
    <scope>IDENTIFICATION</scope>
</reference>
<feature type="region of interest" description="Disordered" evidence="1">
    <location>
        <begin position="1"/>
        <end position="42"/>
    </location>
</feature>
<dbReference type="EnsemblPlants" id="MELO3C005066.2.1">
    <property type="protein sequence ID" value="MELO3C005066.2.1"/>
    <property type="gene ID" value="MELO3C005066.2"/>
</dbReference>
<sequence length="110" mass="12223">MERLLTKRPTPSSKNHVSRNPETHARCLQPTSTARSFTHQPPPLPPILDLSSPFTSAAPPYLPSDPFVHMYSLSVTDIPSVPPPFRSTTFHPSPTTDVVVLNPFVYSIYI</sequence>
<evidence type="ECO:0000256" key="1">
    <source>
        <dbReference type="SAM" id="MobiDB-lite"/>
    </source>
</evidence>
<organism evidence="2">
    <name type="scientific">Cucumis melo</name>
    <name type="common">Muskmelon</name>
    <dbReference type="NCBI Taxonomy" id="3656"/>
    <lineage>
        <taxon>Eukaryota</taxon>
        <taxon>Viridiplantae</taxon>
        <taxon>Streptophyta</taxon>
        <taxon>Embryophyta</taxon>
        <taxon>Tracheophyta</taxon>
        <taxon>Spermatophyta</taxon>
        <taxon>Magnoliopsida</taxon>
        <taxon>eudicotyledons</taxon>
        <taxon>Gunneridae</taxon>
        <taxon>Pentapetalae</taxon>
        <taxon>rosids</taxon>
        <taxon>fabids</taxon>
        <taxon>Cucurbitales</taxon>
        <taxon>Cucurbitaceae</taxon>
        <taxon>Benincaseae</taxon>
        <taxon>Cucumis</taxon>
    </lineage>
</organism>
<proteinExistence type="predicted"/>
<name>A0A9I9CKI2_CUCME</name>
<dbReference type="AlphaFoldDB" id="A0A9I9CKI2"/>
<dbReference type="Gramene" id="MELO3C005066.2.1">
    <property type="protein sequence ID" value="MELO3C005066.2.1"/>
    <property type="gene ID" value="MELO3C005066.2"/>
</dbReference>
<evidence type="ECO:0000313" key="2">
    <source>
        <dbReference type="EnsemblPlants" id="MELO3C005066.2.1"/>
    </source>
</evidence>
<accession>A0A9I9CKI2</accession>